<reference evidence="6 7" key="1">
    <citation type="submission" date="2018-07" db="EMBL/GenBank/DDBJ databases">
        <title>Thalassococcus profundi sp. nov., a marine bacterium isolated from deep seawater of Okinawa Trough.</title>
        <authorList>
            <person name="Yu M."/>
        </authorList>
    </citation>
    <scope>NUCLEOTIDE SEQUENCE [LARGE SCALE GENOMIC DNA]</scope>
    <source>
        <strain evidence="6 7">WRAS1</strain>
    </source>
</reference>
<dbReference type="PANTHER" id="PTHR43851">
    <property type="match status" value="1"/>
</dbReference>
<accession>A0A369TPP7</accession>
<dbReference type="SUPFAM" id="SSF56112">
    <property type="entry name" value="Protein kinase-like (PK-like)"/>
    <property type="match status" value="1"/>
</dbReference>
<name>A0A369TPP7_9RHOB</name>
<dbReference type="EMBL" id="QPMK01000006">
    <property type="protein sequence ID" value="RDD66425.1"/>
    <property type="molecule type" value="Genomic_DNA"/>
</dbReference>
<dbReference type="InterPro" id="IPR051409">
    <property type="entry name" value="Atypical_kinase_ADCK"/>
</dbReference>
<gene>
    <name evidence="6" type="ORF">DU478_11005</name>
</gene>
<sequence length="437" mass="48612">MKRPPSETRVPSGRLSRLTRFGAMTTGILGAAAAEGTRQFARGERPEWRGLLLTPANATRLTAQLSQMRGAAMKMGQLLSMEAGEFLAPELSDILARLRDDGHVMPGGQLKQLLAANWGADFLKRFEKFDVRPIAAASIGQVHRAQTKDGRDLAIKVQYPGVRRAIDSDLANVAALLRMSGLVPRGLDLGPFLDEARTQLHEEADYRREGRYLSAFYDLLADQSHFAVPRLHDDLTTTDILAMDYLPGDPIEDLAEADQASRDRAVIRLLELVLQELFDFRLMQTDPNFANYRVQRDTGRIVLLDFGATREIAPETAAQFRRLLHAALGRDRETLRTAARDIGYISETTAPHHEALLLEMMEMAFAPLNVPGMFDFGTATLVRDLQEKGAAFAADRSFADVPPPETLFLHRKIGGLYLLAARLRARVDMPRLLAPYL</sequence>
<dbReference type="GO" id="GO:0016301">
    <property type="term" value="F:kinase activity"/>
    <property type="evidence" value="ECO:0007669"/>
    <property type="project" value="UniProtKB-KW"/>
</dbReference>
<dbReference type="RefSeq" id="WP_114510997.1">
    <property type="nucleotide sequence ID" value="NZ_QPMK01000006.1"/>
</dbReference>
<keyword evidence="4" id="KW-0067">ATP-binding</keyword>
<dbReference type="AlphaFoldDB" id="A0A369TPP7"/>
<comment type="similarity">
    <text evidence="1">Belongs to the protein kinase superfamily. ADCK protein kinase family.</text>
</comment>
<dbReference type="PANTHER" id="PTHR43851:SF3">
    <property type="entry name" value="COENZYME Q8"/>
    <property type="match status" value="1"/>
</dbReference>
<keyword evidence="2" id="KW-0808">Transferase</keyword>
<evidence type="ECO:0000313" key="6">
    <source>
        <dbReference type="EMBL" id="RDD66425.1"/>
    </source>
</evidence>
<dbReference type="GO" id="GO:0005524">
    <property type="term" value="F:ATP binding"/>
    <property type="evidence" value="ECO:0007669"/>
    <property type="project" value="UniProtKB-KW"/>
</dbReference>
<evidence type="ECO:0000256" key="3">
    <source>
        <dbReference type="ARBA" id="ARBA00022741"/>
    </source>
</evidence>
<dbReference type="Proteomes" id="UP000253977">
    <property type="component" value="Unassembled WGS sequence"/>
</dbReference>
<keyword evidence="3" id="KW-0547">Nucleotide-binding</keyword>
<evidence type="ECO:0000256" key="1">
    <source>
        <dbReference type="ARBA" id="ARBA00009670"/>
    </source>
</evidence>
<proteinExistence type="inferred from homology"/>
<keyword evidence="6" id="KW-0418">Kinase</keyword>
<feature type="domain" description="ABC1 atypical kinase-like" evidence="5">
    <location>
        <begin position="98"/>
        <end position="336"/>
    </location>
</feature>
<evidence type="ECO:0000256" key="2">
    <source>
        <dbReference type="ARBA" id="ARBA00022679"/>
    </source>
</evidence>
<dbReference type="GO" id="GO:0006744">
    <property type="term" value="P:ubiquinone biosynthetic process"/>
    <property type="evidence" value="ECO:0007669"/>
    <property type="project" value="TreeGrafter"/>
</dbReference>
<comment type="caution">
    <text evidence="6">The sequence shown here is derived from an EMBL/GenBank/DDBJ whole genome shotgun (WGS) entry which is preliminary data.</text>
</comment>
<dbReference type="CDD" id="cd13970">
    <property type="entry name" value="ABC1_ADCK3"/>
    <property type="match status" value="1"/>
</dbReference>
<keyword evidence="7" id="KW-1185">Reference proteome</keyword>
<evidence type="ECO:0000256" key="4">
    <source>
        <dbReference type="ARBA" id="ARBA00022840"/>
    </source>
</evidence>
<dbReference type="OrthoDB" id="9795390at2"/>
<evidence type="ECO:0000313" key="7">
    <source>
        <dbReference type="Proteomes" id="UP000253977"/>
    </source>
</evidence>
<organism evidence="6 7">
    <name type="scientific">Thalassococcus profundi</name>
    <dbReference type="NCBI Taxonomy" id="2282382"/>
    <lineage>
        <taxon>Bacteria</taxon>
        <taxon>Pseudomonadati</taxon>
        <taxon>Pseudomonadota</taxon>
        <taxon>Alphaproteobacteria</taxon>
        <taxon>Rhodobacterales</taxon>
        <taxon>Roseobacteraceae</taxon>
        <taxon>Thalassococcus</taxon>
    </lineage>
</organism>
<dbReference type="InterPro" id="IPR004147">
    <property type="entry name" value="ABC1_dom"/>
</dbReference>
<dbReference type="Pfam" id="PF03109">
    <property type="entry name" value="ABC1"/>
    <property type="match status" value="1"/>
</dbReference>
<dbReference type="InterPro" id="IPR034646">
    <property type="entry name" value="ADCK3_dom"/>
</dbReference>
<dbReference type="InterPro" id="IPR011009">
    <property type="entry name" value="Kinase-like_dom_sf"/>
</dbReference>
<protein>
    <submittedName>
        <fullName evidence="6">AarF/ABC1/UbiB kinase family protein</fullName>
    </submittedName>
</protein>
<evidence type="ECO:0000259" key="5">
    <source>
        <dbReference type="Pfam" id="PF03109"/>
    </source>
</evidence>